<evidence type="ECO:0000256" key="4">
    <source>
        <dbReference type="ARBA" id="ARBA00022840"/>
    </source>
</evidence>
<dbReference type="GO" id="GO:0016887">
    <property type="term" value="F:ATP hydrolysis activity"/>
    <property type="evidence" value="ECO:0007669"/>
    <property type="project" value="InterPro"/>
</dbReference>
<dbReference type="Pfam" id="PF00005">
    <property type="entry name" value="ABC_tran"/>
    <property type="match status" value="1"/>
</dbReference>
<reference evidence="10 11" key="1">
    <citation type="submission" date="2016-03" db="EMBL/GenBank/DDBJ databases">
        <title>Niastella vici sp. nov., isolated from farmland soil.</title>
        <authorList>
            <person name="Chen L."/>
            <person name="Wang D."/>
            <person name="Yang S."/>
            <person name="Wang G."/>
        </authorList>
    </citation>
    <scope>NUCLEOTIDE SEQUENCE [LARGE SCALE GENOMIC DNA]</scope>
    <source>
        <strain evidence="10 11">DJ57</strain>
    </source>
</reference>
<organism evidence="10 11">
    <name type="scientific">Niastella vici</name>
    <dbReference type="NCBI Taxonomy" id="1703345"/>
    <lineage>
        <taxon>Bacteria</taxon>
        <taxon>Pseudomonadati</taxon>
        <taxon>Bacteroidota</taxon>
        <taxon>Chitinophagia</taxon>
        <taxon>Chitinophagales</taxon>
        <taxon>Chitinophagaceae</taxon>
        <taxon>Niastella</taxon>
    </lineage>
</organism>
<evidence type="ECO:0000259" key="9">
    <source>
        <dbReference type="PROSITE" id="PS50929"/>
    </source>
</evidence>
<dbReference type="Gene3D" id="1.20.1560.10">
    <property type="entry name" value="ABC transporter type 1, transmembrane domain"/>
    <property type="match status" value="1"/>
</dbReference>
<dbReference type="Proteomes" id="UP000192796">
    <property type="component" value="Unassembled WGS sequence"/>
</dbReference>
<dbReference type="OrthoDB" id="9760358at2"/>
<feature type="transmembrane region" description="Helical" evidence="7">
    <location>
        <begin position="244"/>
        <end position="262"/>
    </location>
</feature>
<protein>
    <submittedName>
        <fullName evidence="10">ABC transporter ATP-binding protein</fullName>
    </submittedName>
</protein>
<dbReference type="Gene3D" id="3.40.50.300">
    <property type="entry name" value="P-loop containing nucleotide triphosphate hydrolases"/>
    <property type="match status" value="1"/>
</dbReference>
<dbReference type="RefSeq" id="WP_081151348.1">
    <property type="nucleotide sequence ID" value="NZ_LVYD01000058.1"/>
</dbReference>
<feature type="transmembrane region" description="Helical" evidence="7">
    <location>
        <begin position="53"/>
        <end position="79"/>
    </location>
</feature>
<evidence type="ECO:0000256" key="7">
    <source>
        <dbReference type="SAM" id="Phobius"/>
    </source>
</evidence>
<dbReference type="Pfam" id="PF00664">
    <property type="entry name" value="ABC_membrane"/>
    <property type="match status" value="1"/>
</dbReference>
<dbReference type="SUPFAM" id="SSF52540">
    <property type="entry name" value="P-loop containing nucleoside triphosphate hydrolases"/>
    <property type="match status" value="1"/>
</dbReference>
<dbReference type="SUPFAM" id="SSF90123">
    <property type="entry name" value="ABC transporter transmembrane region"/>
    <property type="match status" value="1"/>
</dbReference>
<keyword evidence="6 7" id="KW-0472">Membrane</keyword>
<dbReference type="InterPro" id="IPR011527">
    <property type="entry name" value="ABC1_TM_dom"/>
</dbReference>
<keyword evidence="2 7" id="KW-0812">Transmembrane</keyword>
<dbReference type="PROSITE" id="PS50929">
    <property type="entry name" value="ABC_TM1F"/>
    <property type="match status" value="1"/>
</dbReference>
<evidence type="ECO:0000256" key="6">
    <source>
        <dbReference type="ARBA" id="ARBA00023136"/>
    </source>
</evidence>
<evidence type="ECO:0000313" key="11">
    <source>
        <dbReference type="Proteomes" id="UP000192796"/>
    </source>
</evidence>
<proteinExistence type="predicted"/>
<evidence type="ECO:0000259" key="8">
    <source>
        <dbReference type="PROSITE" id="PS50893"/>
    </source>
</evidence>
<keyword evidence="5 7" id="KW-1133">Transmembrane helix</keyword>
<feature type="transmembrane region" description="Helical" evidence="7">
    <location>
        <begin position="274"/>
        <end position="298"/>
    </location>
</feature>
<dbReference type="GO" id="GO:0005524">
    <property type="term" value="F:ATP binding"/>
    <property type="evidence" value="ECO:0007669"/>
    <property type="project" value="UniProtKB-KW"/>
</dbReference>
<dbReference type="PROSITE" id="PS00211">
    <property type="entry name" value="ABC_TRANSPORTER_1"/>
    <property type="match status" value="1"/>
</dbReference>
<dbReference type="STRING" id="1703345.A3860_05065"/>
<dbReference type="InterPro" id="IPR039421">
    <property type="entry name" value="Type_1_exporter"/>
</dbReference>
<dbReference type="GO" id="GO:0015421">
    <property type="term" value="F:ABC-type oligopeptide transporter activity"/>
    <property type="evidence" value="ECO:0007669"/>
    <property type="project" value="TreeGrafter"/>
</dbReference>
<name>A0A1V9FS27_9BACT</name>
<dbReference type="PANTHER" id="PTHR43394:SF1">
    <property type="entry name" value="ATP-BINDING CASSETTE SUB-FAMILY B MEMBER 10, MITOCHONDRIAL"/>
    <property type="match status" value="1"/>
</dbReference>
<accession>A0A1V9FS27</accession>
<dbReference type="PROSITE" id="PS50893">
    <property type="entry name" value="ABC_TRANSPORTER_2"/>
    <property type="match status" value="1"/>
</dbReference>
<feature type="transmembrane region" description="Helical" evidence="7">
    <location>
        <begin position="12"/>
        <end position="33"/>
    </location>
</feature>
<dbReference type="InterPro" id="IPR027417">
    <property type="entry name" value="P-loop_NTPase"/>
</dbReference>
<sequence length="575" mass="62711">MNTGLWRFVKPYWHLIGMLIVLMLAANAMSLWIPAIVSQAIDAYGKGGFHAGAVILKFSVAAVAIVVLACVQGAVQALFSERVARDLRRKLSDNIAHQSYEWMEDTDPDRLLTHLTIDVDAIKTFISQAVFTIASAIFVVISCSVIMLFINWQLALCVMAMVFAIGIANFTMLHKIKILSRGSREIIDRLNKVISENITGAALIRLVHAGHEEQGKFIKANEKAKGLGLATVNLLSKFMPVTPFATNIAALTILVLGGYFVITGNMSLGNFAAFNSYLSMLVIPVLQIASMSGVIAGATTSYERIKNILEAPPPAEAGTLEGPLQGAIGLEKIQVAYGPTTVLKNISLSIKAGSRTAIIGPTGAGKTKLLYLLTGLIRPQTGSLKFDGVDIEKYCAASFQSQLGFVFQDSIIFNMTIRDNIAFSACVTAQSLEKAIATAELKDLIDSFPNGLDTVISERGTTLSGGQKQRLMLARALVINPKILLLDDFTARVDKNTEQKILCNIERNYPELTLVSVTQKISSVKHYDQIVLLMEGELLAMGTHEQLMRVSPEYVQFFFSQENVDNYELRPEQAG</sequence>
<keyword evidence="3" id="KW-0547">Nucleotide-binding</keyword>
<dbReference type="InterPro" id="IPR003439">
    <property type="entry name" value="ABC_transporter-like_ATP-bd"/>
</dbReference>
<comment type="subcellular location">
    <subcellularLocation>
        <location evidence="1">Cell membrane</location>
        <topology evidence="1">Multi-pass membrane protein</topology>
    </subcellularLocation>
</comment>
<dbReference type="SMART" id="SM00382">
    <property type="entry name" value="AAA"/>
    <property type="match status" value="1"/>
</dbReference>
<dbReference type="InterPro" id="IPR036640">
    <property type="entry name" value="ABC1_TM_sf"/>
</dbReference>
<evidence type="ECO:0000313" key="10">
    <source>
        <dbReference type="EMBL" id="OQP61091.1"/>
    </source>
</evidence>
<evidence type="ECO:0000256" key="2">
    <source>
        <dbReference type="ARBA" id="ARBA00022692"/>
    </source>
</evidence>
<feature type="domain" description="ABC transmembrane type-1" evidence="9">
    <location>
        <begin position="19"/>
        <end position="297"/>
    </location>
</feature>
<comment type="caution">
    <text evidence="10">The sequence shown here is derived from an EMBL/GenBank/DDBJ whole genome shotgun (WGS) entry which is preliminary data.</text>
</comment>
<dbReference type="EMBL" id="LVYD01000058">
    <property type="protein sequence ID" value="OQP61091.1"/>
    <property type="molecule type" value="Genomic_DNA"/>
</dbReference>
<dbReference type="AlphaFoldDB" id="A0A1V9FS27"/>
<feature type="transmembrane region" description="Helical" evidence="7">
    <location>
        <begin position="153"/>
        <end position="173"/>
    </location>
</feature>
<dbReference type="InterPro" id="IPR003593">
    <property type="entry name" value="AAA+_ATPase"/>
</dbReference>
<dbReference type="InterPro" id="IPR017871">
    <property type="entry name" value="ABC_transporter-like_CS"/>
</dbReference>
<dbReference type="GO" id="GO:0005886">
    <property type="term" value="C:plasma membrane"/>
    <property type="evidence" value="ECO:0007669"/>
    <property type="project" value="UniProtKB-SubCell"/>
</dbReference>
<dbReference type="PANTHER" id="PTHR43394">
    <property type="entry name" value="ATP-DEPENDENT PERMEASE MDL1, MITOCHONDRIAL"/>
    <property type="match status" value="1"/>
</dbReference>
<gene>
    <name evidence="10" type="ORF">A3860_05065</name>
</gene>
<evidence type="ECO:0000256" key="1">
    <source>
        <dbReference type="ARBA" id="ARBA00004651"/>
    </source>
</evidence>
<evidence type="ECO:0000256" key="3">
    <source>
        <dbReference type="ARBA" id="ARBA00022741"/>
    </source>
</evidence>
<keyword evidence="4 10" id="KW-0067">ATP-binding</keyword>
<feature type="transmembrane region" description="Helical" evidence="7">
    <location>
        <begin position="125"/>
        <end position="147"/>
    </location>
</feature>
<keyword evidence="11" id="KW-1185">Reference proteome</keyword>
<evidence type="ECO:0000256" key="5">
    <source>
        <dbReference type="ARBA" id="ARBA00022989"/>
    </source>
</evidence>
<feature type="domain" description="ABC transporter" evidence="8">
    <location>
        <begin position="328"/>
        <end position="560"/>
    </location>
</feature>